<organism evidence="1">
    <name type="scientific">marine metagenome</name>
    <dbReference type="NCBI Taxonomy" id="408172"/>
    <lineage>
        <taxon>unclassified sequences</taxon>
        <taxon>metagenomes</taxon>
        <taxon>ecological metagenomes</taxon>
    </lineage>
</organism>
<proteinExistence type="predicted"/>
<name>A0A382GBS9_9ZZZZ</name>
<protein>
    <submittedName>
        <fullName evidence="1">Uncharacterized protein</fullName>
    </submittedName>
</protein>
<reference evidence="1" key="1">
    <citation type="submission" date="2018-05" db="EMBL/GenBank/DDBJ databases">
        <authorList>
            <person name="Lanie J.A."/>
            <person name="Ng W.-L."/>
            <person name="Kazmierczak K.M."/>
            <person name="Andrzejewski T.M."/>
            <person name="Davidsen T.M."/>
            <person name="Wayne K.J."/>
            <person name="Tettelin H."/>
            <person name="Glass J.I."/>
            <person name="Rusch D."/>
            <person name="Podicherti R."/>
            <person name="Tsui H.-C.T."/>
            <person name="Winkler M.E."/>
        </authorList>
    </citation>
    <scope>NUCLEOTIDE SEQUENCE</scope>
</reference>
<feature type="non-terminal residue" evidence="1">
    <location>
        <position position="291"/>
    </location>
</feature>
<accession>A0A382GBS9</accession>
<sequence length="291" mass="31551">MVLSRQSRKAFGVAVSLFCLCSGLAKAQFFEEPAVWKGTDSIGREVVLYVSPEGRFFSRYPLLTSAGSDGHGVWSIDPGESTIRFRSLSSAEAAFPLDFISRRYTLAKGQEGGVVLTAGDTGHRLTLKPTDDSPAFLPEELIEYSVQVPENIFYDPADPTGSGLNLDSWTPHGILFTDSTGAEISLEGADRERFRVQRNESAGHTLVYLAESLQAKADQSGYELSIVRQPGLAKRPIVAAANERYLIHVNPGDSVVGGLPPIFALPPIFLGPEPDAPVKIRFFGANNYTLS</sequence>
<dbReference type="EMBL" id="UINC01054507">
    <property type="protein sequence ID" value="SVB72302.1"/>
    <property type="molecule type" value="Genomic_DNA"/>
</dbReference>
<dbReference type="AlphaFoldDB" id="A0A382GBS9"/>
<evidence type="ECO:0000313" key="1">
    <source>
        <dbReference type="EMBL" id="SVB72302.1"/>
    </source>
</evidence>
<gene>
    <name evidence="1" type="ORF">METZ01_LOCUS225156</name>
</gene>